<dbReference type="AlphaFoldDB" id="V5F3H5"/>
<evidence type="ECO:0000313" key="3">
    <source>
        <dbReference type="Proteomes" id="UP000019377"/>
    </source>
</evidence>
<feature type="region of interest" description="Disordered" evidence="1">
    <location>
        <begin position="228"/>
        <end position="291"/>
    </location>
</feature>
<dbReference type="OrthoDB" id="1714508at2759"/>
<dbReference type="GO" id="GO:0005634">
    <property type="term" value="C:nucleus"/>
    <property type="evidence" value="ECO:0007669"/>
    <property type="project" value="TreeGrafter"/>
</dbReference>
<dbReference type="Proteomes" id="UP000019377">
    <property type="component" value="Unassembled WGS sequence"/>
</dbReference>
<dbReference type="EMBL" id="KI545851">
    <property type="protein sequence ID" value="EST10054.1"/>
    <property type="molecule type" value="Genomic_DNA"/>
</dbReference>
<sequence>MPNIRHQNAADCDSDHPESTPDYVLAGDQADYSNQKKRSGSDYDEDFPPKAGPHSKPFFETSDTPALSPRSNVPPSNKIRGTEKQMKDFFADRVLREVGDPELFRDMSVLFPPPQPAVAYSAVDWEPRPFWGLEPEDMMFFDPEYKERLQLPETVHQTVERFHHLKRKGTHFNQSLMENRSFNNPHVYSQLVEFLGIDETRSNFTSLDTGRKAGSWRAKFPFSEEDLIRGDPIAAEQRQDREASDKKAAADRARRHRTSIDFQKGRHDDGSKSAGKRRSSNSHSGSQKRLR</sequence>
<dbReference type="InterPro" id="IPR012479">
    <property type="entry name" value="SAP30BP"/>
</dbReference>
<evidence type="ECO:0008006" key="4">
    <source>
        <dbReference type="Google" id="ProtNLM"/>
    </source>
</evidence>
<feature type="compositionally biased region" description="Basic residues" evidence="1">
    <location>
        <begin position="274"/>
        <end position="291"/>
    </location>
</feature>
<dbReference type="RefSeq" id="XP_016295043.1">
    <property type="nucleotide sequence ID" value="XM_016436046.1"/>
</dbReference>
<organism evidence="2 3">
    <name type="scientific">Kalmanozyma brasiliensis (strain GHG001)</name>
    <name type="common">Yeast</name>
    <name type="synonym">Pseudozyma brasiliensis</name>
    <dbReference type="NCBI Taxonomy" id="1365824"/>
    <lineage>
        <taxon>Eukaryota</taxon>
        <taxon>Fungi</taxon>
        <taxon>Dikarya</taxon>
        <taxon>Basidiomycota</taxon>
        <taxon>Ustilaginomycotina</taxon>
        <taxon>Ustilaginomycetes</taxon>
        <taxon>Ustilaginales</taxon>
        <taxon>Ustilaginaceae</taxon>
        <taxon>Kalmanozyma</taxon>
    </lineage>
</organism>
<protein>
    <recommendedName>
        <fullName evidence="4">HCNGP-domain-containing protein</fullName>
    </recommendedName>
</protein>
<evidence type="ECO:0000313" key="2">
    <source>
        <dbReference type="EMBL" id="EST10054.1"/>
    </source>
</evidence>
<evidence type="ECO:0000256" key="1">
    <source>
        <dbReference type="SAM" id="MobiDB-lite"/>
    </source>
</evidence>
<name>V5F3H5_KALBG</name>
<keyword evidence="3" id="KW-1185">Reference proteome</keyword>
<reference evidence="3" key="1">
    <citation type="journal article" date="2013" name="Genome Announc.">
        <title>Draft genome sequence of Pseudozyma brasiliensis sp. nov. strain GHG001, a high producer of endo-1,4-xylanase isolated from an insect pest of sugarcane.</title>
        <authorList>
            <person name="Oliveira J.V.D.C."/>
            <person name="dos Santos R.A.C."/>
            <person name="Borges T.A."/>
            <person name="Riano-Pachon D.M."/>
            <person name="Goldman G.H."/>
        </authorList>
    </citation>
    <scope>NUCLEOTIDE SEQUENCE [LARGE SCALE GENOMIC DNA]</scope>
    <source>
        <strain evidence="3">GHG001</strain>
    </source>
</reference>
<gene>
    <name evidence="2" type="ORF">PSEUBRA_SCAF1g00484</name>
</gene>
<dbReference type="STRING" id="1365824.V5F3H5"/>
<proteinExistence type="predicted"/>
<accession>V5F3H5</accession>
<feature type="compositionally biased region" description="Polar residues" evidence="1">
    <location>
        <begin position="61"/>
        <end position="75"/>
    </location>
</feature>
<feature type="compositionally biased region" description="Basic and acidic residues" evidence="1">
    <location>
        <begin position="237"/>
        <end position="252"/>
    </location>
</feature>
<dbReference type="eggNOG" id="ENOG502SBKG">
    <property type="taxonomic scope" value="Eukaryota"/>
</dbReference>
<dbReference type="GO" id="GO:0006355">
    <property type="term" value="P:regulation of DNA-templated transcription"/>
    <property type="evidence" value="ECO:0007669"/>
    <property type="project" value="InterPro"/>
</dbReference>
<dbReference type="PANTHER" id="PTHR13464">
    <property type="entry name" value="TRANSCRIPTIONAL REGULATOR PROTEIN HCNGP"/>
    <property type="match status" value="1"/>
</dbReference>
<dbReference type="HOGENOM" id="CLU_956837_0_0_1"/>
<dbReference type="GeneID" id="27418675"/>
<dbReference type="Pfam" id="PF07818">
    <property type="entry name" value="HCNGP"/>
    <property type="match status" value="1"/>
</dbReference>
<dbReference type="PANTHER" id="PTHR13464:SF0">
    <property type="entry name" value="SAP30-BINDING PROTEIN"/>
    <property type="match status" value="1"/>
</dbReference>
<feature type="region of interest" description="Disordered" evidence="1">
    <location>
        <begin position="1"/>
        <end position="83"/>
    </location>
</feature>
<dbReference type="OMA" id="NVERYHK"/>